<sequence>MPLCICRTHGTLQEDQLSYEQALATIQALNQQAMDRASTMWYVMLAVENEPVSRTISYDPAGLQTTVEIRRLHVAQPAGGGHGDCSHCPARSLDCSMVAPA</sequence>
<dbReference type="AlphaFoldDB" id="A0A286RJ97"/>
<proteinExistence type="predicted"/>
<gene>
    <name evidence="1" type="ORF">THTE_3434</name>
</gene>
<dbReference type="KEGG" id="ttf:THTE_3434"/>
<keyword evidence="2" id="KW-1185">Reference proteome</keyword>
<accession>A0A286RJ97</accession>
<evidence type="ECO:0000313" key="2">
    <source>
        <dbReference type="Proteomes" id="UP000215086"/>
    </source>
</evidence>
<organism evidence="1 2">
    <name type="scientific">Thermogutta terrifontis</name>
    <dbReference type="NCBI Taxonomy" id="1331910"/>
    <lineage>
        <taxon>Bacteria</taxon>
        <taxon>Pseudomonadati</taxon>
        <taxon>Planctomycetota</taxon>
        <taxon>Planctomycetia</taxon>
        <taxon>Pirellulales</taxon>
        <taxon>Thermoguttaceae</taxon>
        <taxon>Thermogutta</taxon>
    </lineage>
</organism>
<reference evidence="1 2" key="1">
    <citation type="journal article" name="Front. Microbiol.">
        <title>Sugar Metabolism of the First Thermophilic Planctomycete Thermogutta terrifontis: Comparative Genomic and Transcriptomic Approaches.</title>
        <authorList>
            <person name="Elcheninov A.G."/>
            <person name="Menzel P."/>
            <person name="Gudbergsdottir S.R."/>
            <person name="Slesarev A.I."/>
            <person name="Kadnikov V.V."/>
            <person name="Krogh A."/>
            <person name="Bonch-Osmolovskaya E.A."/>
            <person name="Peng X."/>
            <person name="Kublanov I.V."/>
        </authorList>
    </citation>
    <scope>NUCLEOTIDE SEQUENCE [LARGE SCALE GENOMIC DNA]</scope>
    <source>
        <strain evidence="1 2">R1</strain>
    </source>
</reference>
<dbReference type="EMBL" id="CP018477">
    <property type="protein sequence ID" value="ASV76036.1"/>
    <property type="molecule type" value="Genomic_DNA"/>
</dbReference>
<protein>
    <submittedName>
        <fullName evidence="1">Uncharacterized protein</fullName>
    </submittedName>
</protein>
<dbReference type="Proteomes" id="UP000215086">
    <property type="component" value="Chromosome"/>
</dbReference>
<name>A0A286RJ97_9BACT</name>
<evidence type="ECO:0000313" key="1">
    <source>
        <dbReference type="EMBL" id="ASV76036.1"/>
    </source>
</evidence>